<dbReference type="InterPro" id="IPR001509">
    <property type="entry name" value="Epimerase_deHydtase"/>
</dbReference>
<proteinExistence type="predicted"/>
<name>A0ABT4JMN0_9LACO</name>
<reference evidence="2" key="1">
    <citation type="submission" date="2022-09" db="EMBL/GenBank/DDBJ databases">
        <title>Diversity of Dellaglioa algida.</title>
        <authorList>
            <person name="Matthias E."/>
            <person name="Werum V."/>
        </authorList>
    </citation>
    <scope>NUCLEOTIDE SEQUENCE</scope>
    <source>
        <strain evidence="2">TMW 2.2523</strain>
    </source>
</reference>
<protein>
    <submittedName>
        <fullName evidence="2">NAD-dependent epimerase/dehydratase family protein</fullName>
    </submittedName>
</protein>
<dbReference type="PANTHER" id="PTHR43245:SF58">
    <property type="entry name" value="BLL5923 PROTEIN"/>
    <property type="match status" value="1"/>
</dbReference>
<evidence type="ECO:0000313" key="2">
    <source>
        <dbReference type="EMBL" id="MCZ2491588.1"/>
    </source>
</evidence>
<organism evidence="2 3">
    <name type="scientific">Dellaglioa carnosa</name>
    <dbReference type="NCBI Taxonomy" id="2995136"/>
    <lineage>
        <taxon>Bacteria</taxon>
        <taxon>Bacillati</taxon>
        <taxon>Bacillota</taxon>
        <taxon>Bacilli</taxon>
        <taxon>Lactobacillales</taxon>
        <taxon>Lactobacillaceae</taxon>
        <taxon>Dellaglioa</taxon>
    </lineage>
</organism>
<keyword evidence="3" id="KW-1185">Reference proteome</keyword>
<accession>A0ABT4JMN0</accession>
<dbReference type="RefSeq" id="WP_269024034.1">
    <property type="nucleotide sequence ID" value="NZ_JANXKW010000003.1"/>
</dbReference>
<evidence type="ECO:0000259" key="1">
    <source>
        <dbReference type="Pfam" id="PF01370"/>
    </source>
</evidence>
<comment type="caution">
    <text evidence="2">The sequence shown here is derived from an EMBL/GenBank/DDBJ whole genome shotgun (WGS) entry which is preliminary data.</text>
</comment>
<dbReference type="InterPro" id="IPR050177">
    <property type="entry name" value="Lipid_A_modif_metabolic_enz"/>
</dbReference>
<sequence length="290" mass="32412">MSKKVLITGENSYIGNLLKKKLQHSADDYEIDTISVRGDSWRENNFGQYDSIVHVAAIVHSKQQVSNLYYEINRDLVGEVAKKAKNEGVEQFLFLSSMAVYGLAEGAIEGDTIPHPKNDYGKSKLEAENLLIDMESKKFTVSIVRPPMIYGPGAKGNYTMLRKIALIAPVLPKINNRRSMLFIDNLLTILEAILSNKIGGIIYPQNDEYTNTSKMMTTIRKAHGKKTIESKLLGSIVISFKNIPGSIGVKITKAFGTLYYSKTISDNVKYSNEKSSLVESIYITEKMNIK</sequence>
<evidence type="ECO:0000313" key="3">
    <source>
        <dbReference type="Proteomes" id="UP001081467"/>
    </source>
</evidence>
<dbReference type="Pfam" id="PF01370">
    <property type="entry name" value="Epimerase"/>
    <property type="match status" value="1"/>
</dbReference>
<gene>
    <name evidence="2" type="ORF">N0K80_05385</name>
</gene>
<dbReference type="Proteomes" id="UP001081467">
    <property type="component" value="Unassembled WGS sequence"/>
</dbReference>
<dbReference type="Gene3D" id="3.40.50.720">
    <property type="entry name" value="NAD(P)-binding Rossmann-like Domain"/>
    <property type="match status" value="1"/>
</dbReference>
<feature type="domain" description="NAD-dependent epimerase/dehydratase" evidence="1">
    <location>
        <begin position="5"/>
        <end position="196"/>
    </location>
</feature>
<dbReference type="PANTHER" id="PTHR43245">
    <property type="entry name" value="BIFUNCTIONAL POLYMYXIN RESISTANCE PROTEIN ARNA"/>
    <property type="match status" value="1"/>
</dbReference>
<dbReference type="InterPro" id="IPR036291">
    <property type="entry name" value="NAD(P)-bd_dom_sf"/>
</dbReference>
<dbReference type="EMBL" id="JANXLI010000003">
    <property type="protein sequence ID" value="MCZ2491588.1"/>
    <property type="molecule type" value="Genomic_DNA"/>
</dbReference>
<dbReference type="SUPFAM" id="SSF51735">
    <property type="entry name" value="NAD(P)-binding Rossmann-fold domains"/>
    <property type="match status" value="1"/>
</dbReference>